<proteinExistence type="predicted"/>
<gene>
    <name evidence="2" type="ORF">H6X83_08755</name>
</gene>
<dbReference type="EMBL" id="CP060696">
    <property type="protein sequence ID" value="QNO17047.1"/>
    <property type="molecule type" value="Genomic_DNA"/>
</dbReference>
<feature type="transmembrane region" description="Helical" evidence="1">
    <location>
        <begin position="264"/>
        <end position="287"/>
    </location>
</feature>
<dbReference type="KEGG" id="caml:H6X83_08755"/>
<evidence type="ECO:0000313" key="2">
    <source>
        <dbReference type="EMBL" id="QNO17047.1"/>
    </source>
</evidence>
<keyword evidence="1" id="KW-1133">Transmembrane helix</keyword>
<keyword evidence="1" id="KW-0812">Transmembrane</keyword>
<evidence type="ECO:0000313" key="3">
    <source>
        <dbReference type="Proteomes" id="UP000516046"/>
    </source>
</evidence>
<dbReference type="AlphaFoldDB" id="A0A7G9WED5"/>
<evidence type="ECO:0000256" key="1">
    <source>
        <dbReference type="SAM" id="Phobius"/>
    </source>
</evidence>
<evidence type="ECO:0008006" key="4">
    <source>
        <dbReference type="Google" id="ProtNLM"/>
    </source>
</evidence>
<dbReference type="RefSeq" id="WP_212506114.1">
    <property type="nucleotide sequence ID" value="NZ_CP060696.1"/>
</dbReference>
<keyword evidence="1" id="KW-0472">Membrane</keyword>
<feature type="transmembrane region" description="Helical" evidence="1">
    <location>
        <begin position="118"/>
        <end position="141"/>
    </location>
</feature>
<feature type="transmembrane region" description="Helical" evidence="1">
    <location>
        <begin position="79"/>
        <end position="97"/>
    </location>
</feature>
<feature type="transmembrane region" description="Helical" evidence="1">
    <location>
        <begin position="224"/>
        <end position="244"/>
    </location>
</feature>
<feature type="transmembrane region" description="Helical" evidence="1">
    <location>
        <begin position="20"/>
        <end position="42"/>
    </location>
</feature>
<accession>A0A7G9WED5</accession>
<dbReference type="Proteomes" id="UP000516046">
    <property type="component" value="Chromosome"/>
</dbReference>
<sequence>MLKNELKRDFKDMLHCKEFFFALTLSFLIIFIPLIVNLTAAYKADITTIKPAFEYWGISGISFKSNSDIGPLNNAFCNMLFIGILFPFISSFAYSSHCFDDRSHGIANIILPRTGKKVYYTAQLITSFVSGFLVIFLPLILEQLVLLISFPATSSYDVFGNGIVGDNVMRVKYNYTQNGFSVFQMNYPYISNFIYSLVPAFGGAFMAALSFCISFFIKNSKGRFLVLTLPGILWLVGGFAKDYFVRTGNQMEGTMFMMYPVGNILYFLAFILLLTVVCAILLTVHCVTQKDESI</sequence>
<name>A0A7G9WED5_9FIRM</name>
<keyword evidence="3" id="KW-1185">Reference proteome</keyword>
<reference evidence="2 3" key="1">
    <citation type="submission" date="2020-08" db="EMBL/GenBank/DDBJ databases">
        <authorList>
            <person name="Ren C."/>
            <person name="Gu Y."/>
            <person name="Xu Y."/>
        </authorList>
    </citation>
    <scope>NUCLEOTIDE SEQUENCE [LARGE SCALE GENOMIC DNA]</scope>
    <source>
        <strain evidence="2 3">LBM18003</strain>
    </source>
</reference>
<organism evidence="2 3">
    <name type="scientific">Caproicibacterium amylolyticum</name>
    <dbReference type="NCBI Taxonomy" id="2766537"/>
    <lineage>
        <taxon>Bacteria</taxon>
        <taxon>Bacillati</taxon>
        <taxon>Bacillota</taxon>
        <taxon>Clostridia</taxon>
        <taxon>Eubacteriales</taxon>
        <taxon>Oscillospiraceae</taxon>
        <taxon>Caproicibacterium</taxon>
    </lineage>
</organism>
<feature type="transmembrane region" description="Helical" evidence="1">
    <location>
        <begin position="193"/>
        <end position="217"/>
    </location>
</feature>
<protein>
    <recommendedName>
        <fullName evidence="4">ABC-2 family transporter protein</fullName>
    </recommendedName>
</protein>